<protein>
    <submittedName>
        <fullName evidence="2">Uncharacterized protein</fullName>
    </submittedName>
</protein>
<evidence type="ECO:0000313" key="3">
    <source>
        <dbReference type="Proteomes" id="UP001497516"/>
    </source>
</evidence>
<dbReference type="EMBL" id="OZ034819">
    <property type="protein sequence ID" value="CAL1396712.1"/>
    <property type="molecule type" value="Genomic_DNA"/>
</dbReference>
<organism evidence="2 3">
    <name type="scientific">Linum trigynum</name>
    <dbReference type="NCBI Taxonomy" id="586398"/>
    <lineage>
        <taxon>Eukaryota</taxon>
        <taxon>Viridiplantae</taxon>
        <taxon>Streptophyta</taxon>
        <taxon>Embryophyta</taxon>
        <taxon>Tracheophyta</taxon>
        <taxon>Spermatophyta</taxon>
        <taxon>Magnoliopsida</taxon>
        <taxon>eudicotyledons</taxon>
        <taxon>Gunneridae</taxon>
        <taxon>Pentapetalae</taxon>
        <taxon>rosids</taxon>
        <taxon>fabids</taxon>
        <taxon>Malpighiales</taxon>
        <taxon>Linaceae</taxon>
        <taxon>Linum</taxon>
    </lineage>
</organism>
<accession>A0AAV2FF91</accession>
<name>A0AAV2FF91_9ROSI</name>
<proteinExistence type="predicted"/>
<keyword evidence="3" id="KW-1185">Reference proteome</keyword>
<evidence type="ECO:0000313" key="2">
    <source>
        <dbReference type="EMBL" id="CAL1396712.1"/>
    </source>
</evidence>
<dbReference type="AlphaFoldDB" id="A0AAV2FF91"/>
<evidence type="ECO:0000256" key="1">
    <source>
        <dbReference type="SAM" id="MobiDB-lite"/>
    </source>
</evidence>
<reference evidence="2 3" key="1">
    <citation type="submission" date="2024-04" db="EMBL/GenBank/DDBJ databases">
        <authorList>
            <person name="Fracassetti M."/>
        </authorList>
    </citation>
    <scope>NUCLEOTIDE SEQUENCE [LARGE SCALE GENOMIC DNA]</scope>
</reference>
<gene>
    <name evidence="2" type="ORF">LTRI10_LOCUS37064</name>
</gene>
<sequence>MFSPLNQLILQFQSVINKKPQNEPMSRHNVLTLDQVNPWDMTFMLSHRVPDFFYRVDLYYITIPSQISPSLQNEWPSQLTTLRYSPPDPRASGRNLHVPNGGLFDSVMPNPGNPD</sequence>
<dbReference type="Proteomes" id="UP001497516">
    <property type="component" value="Chromosome 6"/>
</dbReference>
<feature type="region of interest" description="Disordered" evidence="1">
    <location>
        <begin position="84"/>
        <end position="115"/>
    </location>
</feature>